<dbReference type="Proteomes" id="UP000728185">
    <property type="component" value="Unassembled WGS sequence"/>
</dbReference>
<feature type="compositionally biased region" description="Polar residues" evidence="1">
    <location>
        <begin position="199"/>
        <end position="208"/>
    </location>
</feature>
<keyword evidence="3" id="KW-1185">Reference proteome</keyword>
<dbReference type="OrthoDB" id="6278709at2759"/>
<feature type="compositionally biased region" description="Polar residues" evidence="1">
    <location>
        <begin position="251"/>
        <end position="275"/>
    </location>
</feature>
<feature type="region of interest" description="Disordered" evidence="1">
    <location>
        <begin position="196"/>
        <end position="275"/>
    </location>
</feature>
<proteinExistence type="predicted"/>
<protein>
    <submittedName>
        <fullName evidence="2">Uncharacterized protein</fullName>
    </submittedName>
</protein>
<feature type="non-terminal residue" evidence="2">
    <location>
        <position position="1"/>
    </location>
</feature>
<reference evidence="2" key="1">
    <citation type="submission" date="2019-05" db="EMBL/GenBank/DDBJ databases">
        <title>Annotation for the trematode Fasciolopsis buski.</title>
        <authorList>
            <person name="Choi Y.-J."/>
        </authorList>
    </citation>
    <scope>NUCLEOTIDE SEQUENCE</scope>
    <source>
        <strain evidence="2">HT</strain>
        <tissue evidence="2">Whole worm</tissue>
    </source>
</reference>
<dbReference type="AlphaFoldDB" id="A0A8E0S366"/>
<evidence type="ECO:0000313" key="2">
    <source>
        <dbReference type="EMBL" id="KAA0198081.1"/>
    </source>
</evidence>
<feature type="compositionally biased region" description="Basic and acidic residues" evidence="1">
    <location>
        <begin position="216"/>
        <end position="228"/>
    </location>
</feature>
<comment type="caution">
    <text evidence="2">The sequence shown here is derived from an EMBL/GenBank/DDBJ whole genome shotgun (WGS) entry which is preliminary data.</text>
</comment>
<evidence type="ECO:0000313" key="3">
    <source>
        <dbReference type="Proteomes" id="UP000728185"/>
    </source>
</evidence>
<gene>
    <name evidence="2" type="ORF">FBUS_11877</name>
</gene>
<dbReference type="EMBL" id="LUCM01001946">
    <property type="protein sequence ID" value="KAA0198081.1"/>
    <property type="molecule type" value="Genomic_DNA"/>
</dbReference>
<sequence length="275" mass="29915">RSTKQESTSVKLLNTENNGTVRPDCGSLPDDGSVVPTRQNNVMLSVCDKGNNMAVAYRTLSSPYLMMSGARLSPTFTGDSYTNEMAQANWATLSPGYMELTESGSHPSSFALLPSSNECKTHVPPTSLYHHQSDFTTNSKLDNLIGSGYGEQPFCHLMMHHHTLPVCDRHVNHQPDSYMDSSPQSNKFRLIQSEVPTGVQPTSANPISKTPVGLHDNFKSKPRAESTDNSKSSAFTDVPKSMGAPAASSLLLYQSDRQPSSAMDTRQHLTSGSFV</sequence>
<organism evidence="2 3">
    <name type="scientific">Fasciolopsis buskii</name>
    <dbReference type="NCBI Taxonomy" id="27845"/>
    <lineage>
        <taxon>Eukaryota</taxon>
        <taxon>Metazoa</taxon>
        <taxon>Spiralia</taxon>
        <taxon>Lophotrochozoa</taxon>
        <taxon>Platyhelminthes</taxon>
        <taxon>Trematoda</taxon>
        <taxon>Digenea</taxon>
        <taxon>Plagiorchiida</taxon>
        <taxon>Echinostomata</taxon>
        <taxon>Echinostomatoidea</taxon>
        <taxon>Fasciolidae</taxon>
        <taxon>Fasciolopsis</taxon>
    </lineage>
</organism>
<evidence type="ECO:0000256" key="1">
    <source>
        <dbReference type="SAM" id="MobiDB-lite"/>
    </source>
</evidence>
<name>A0A8E0S366_9TREM</name>
<accession>A0A8E0S366</accession>